<protein>
    <recommendedName>
        <fullName evidence="3">GH16 domain-containing protein</fullName>
    </recommendedName>
</protein>
<evidence type="ECO:0000313" key="4">
    <source>
        <dbReference type="EMBL" id="MBB6431580.1"/>
    </source>
</evidence>
<reference evidence="4 5" key="1">
    <citation type="submission" date="2020-08" db="EMBL/GenBank/DDBJ databases">
        <title>Genomic Encyclopedia of Type Strains, Phase IV (KMG-IV): sequencing the most valuable type-strain genomes for metagenomic binning, comparative biology and taxonomic classification.</title>
        <authorList>
            <person name="Goeker M."/>
        </authorList>
    </citation>
    <scope>NUCLEOTIDE SEQUENCE [LARGE SCALE GENOMIC DNA]</scope>
    <source>
        <strain evidence="4 5">DSM 103725</strain>
    </source>
</reference>
<dbReference type="InterPro" id="IPR000757">
    <property type="entry name" value="Beta-glucanase-like"/>
</dbReference>
<dbReference type="RefSeq" id="WP_184679036.1">
    <property type="nucleotide sequence ID" value="NZ_JACHGY010000001.1"/>
</dbReference>
<comment type="caution">
    <text evidence="4">The sequence shown here is derived from an EMBL/GenBank/DDBJ whole genome shotgun (WGS) entry which is preliminary data.</text>
</comment>
<evidence type="ECO:0000259" key="3">
    <source>
        <dbReference type="PROSITE" id="PS51762"/>
    </source>
</evidence>
<proteinExistence type="inferred from homology"/>
<organism evidence="4 5">
    <name type="scientific">Algisphaera agarilytica</name>
    <dbReference type="NCBI Taxonomy" id="1385975"/>
    <lineage>
        <taxon>Bacteria</taxon>
        <taxon>Pseudomonadati</taxon>
        <taxon>Planctomycetota</taxon>
        <taxon>Phycisphaerae</taxon>
        <taxon>Phycisphaerales</taxon>
        <taxon>Phycisphaeraceae</taxon>
        <taxon>Algisphaera</taxon>
    </lineage>
</organism>
<dbReference type="SUPFAM" id="SSF49899">
    <property type="entry name" value="Concanavalin A-like lectins/glucanases"/>
    <property type="match status" value="1"/>
</dbReference>
<dbReference type="Proteomes" id="UP000541810">
    <property type="component" value="Unassembled WGS sequence"/>
</dbReference>
<feature type="domain" description="GH16" evidence="3">
    <location>
        <begin position="15"/>
        <end position="291"/>
    </location>
</feature>
<dbReference type="GO" id="GO:0004553">
    <property type="term" value="F:hydrolase activity, hydrolyzing O-glycosyl compounds"/>
    <property type="evidence" value="ECO:0007669"/>
    <property type="project" value="InterPro"/>
</dbReference>
<accession>A0A7X0LLJ5</accession>
<dbReference type="PROSITE" id="PS51762">
    <property type="entry name" value="GH16_2"/>
    <property type="match status" value="1"/>
</dbReference>
<name>A0A7X0LLJ5_9BACT</name>
<dbReference type="InterPro" id="IPR013320">
    <property type="entry name" value="ConA-like_dom_sf"/>
</dbReference>
<dbReference type="EMBL" id="JACHGY010000001">
    <property type="protein sequence ID" value="MBB6431580.1"/>
    <property type="molecule type" value="Genomic_DNA"/>
</dbReference>
<gene>
    <name evidence="4" type="ORF">HNQ40_003386</name>
</gene>
<feature type="region of interest" description="Disordered" evidence="2">
    <location>
        <begin position="1"/>
        <end position="24"/>
    </location>
</feature>
<evidence type="ECO:0000256" key="1">
    <source>
        <dbReference type="ARBA" id="ARBA00006865"/>
    </source>
</evidence>
<comment type="similarity">
    <text evidence="1">Belongs to the glycosyl hydrolase 16 family.</text>
</comment>
<sequence length="291" mass="33260">MTGLTACAATSEPQPDFAEGQAPDLGGAQFELVPELSDEFDGDGLNFSKWIWLDENWSGRPPAIFDANQVTVKDGQLWLTADRIDEPFELHGRTWTHRGALVGSRLPADVGMYTEARMMVNATFMSSTFWLMAYPTETPEGIRSVELDVVECVGVDSRENPDDPWWTKEWDQHYWLSVRNQGPLPKQGLSQAQIPTDGPITGRWRTFACWWKTETEIWFYIDGERVAILHPEEGLPFNIPMRLRMVVETYDHNPPPAKGEPGSMYHPDGTKLSFEDRSTRYDYVRTWRIAE</sequence>
<evidence type="ECO:0000256" key="2">
    <source>
        <dbReference type="SAM" id="MobiDB-lite"/>
    </source>
</evidence>
<dbReference type="AlphaFoldDB" id="A0A7X0LLJ5"/>
<evidence type="ECO:0000313" key="5">
    <source>
        <dbReference type="Proteomes" id="UP000541810"/>
    </source>
</evidence>
<dbReference type="GO" id="GO:0005975">
    <property type="term" value="P:carbohydrate metabolic process"/>
    <property type="evidence" value="ECO:0007669"/>
    <property type="project" value="InterPro"/>
</dbReference>
<dbReference type="Gene3D" id="2.60.120.200">
    <property type="match status" value="1"/>
</dbReference>
<keyword evidence="5" id="KW-1185">Reference proteome</keyword>